<keyword evidence="1" id="KW-1133">Transmembrane helix</keyword>
<evidence type="ECO:0000313" key="3">
    <source>
        <dbReference type="Proteomes" id="UP001165575"/>
    </source>
</evidence>
<feature type="transmembrane region" description="Helical" evidence="1">
    <location>
        <begin position="102"/>
        <end position="118"/>
    </location>
</feature>
<evidence type="ECO:0000313" key="2">
    <source>
        <dbReference type="EMBL" id="MCX5619079.1"/>
    </source>
</evidence>
<feature type="transmembrane region" description="Helical" evidence="1">
    <location>
        <begin position="157"/>
        <end position="183"/>
    </location>
</feature>
<sequence length="532" mass="61678">MFSSLQDNKIFIQRFLTFFVIFFIFVYSILHGNIFYFDDIPREIRHKIYFIHDGRVLSELLYILLDASHSIYDISPLTQLLSILILSFSLTILSAKWKMNTISAILSLSFIVCSPYFLQNLSYRFDSLTMGSALSCAILSIAVKDENWSAKTTLYKIFWSLCALNFYQSSANVILSLIAFSSLIKLYNSSPRITFSYFNRNMIFIISSLLIYKIESKIIHLHIYAQEHARTIFKPLYIIKNLFHLSENALSEFGIKGGHLEEILGVILTISFIRMLHIFYKNRGTNSVMMAFGFLVFAFFSLTGPLILLYHPVYSMRTLMANGVLLSIAIFFNIGPQPTLYKNKISIAIATYTLFIPFIFSYLWGNALHDIQEMNMDIASKIVEDVYSISDGRPVIIRNLTHHQPPLGYKTPHDIDYSFNSMIHFQDSTGIIDTPVPPIAKSILHHRRAIAERDFLFREWDFSYFLMKMKGLQDNAAFIPELLENSEFSKQEALNIRASCSYDAIIKRRFYNLYKRDNHIVVDFHRECPHQP</sequence>
<feature type="transmembrane region" description="Helical" evidence="1">
    <location>
        <begin position="319"/>
        <end position="335"/>
    </location>
</feature>
<keyword evidence="1" id="KW-0472">Membrane</keyword>
<feature type="transmembrane region" description="Helical" evidence="1">
    <location>
        <begin position="263"/>
        <end position="280"/>
    </location>
</feature>
<protein>
    <submittedName>
        <fullName evidence="2">Glucosyltransferase domain-containing protein</fullName>
    </submittedName>
</protein>
<comment type="caution">
    <text evidence="2">The sequence shown here is derived from an EMBL/GenBank/DDBJ whole genome shotgun (WGS) entry which is preliminary data.</text>
</comment>
<keyword evidence="1" id="KW-0812">Transmembrane</keyword>
<reference evidence="2 3" key="1">
    <citation type="submission" date="2022-07" db="EMBL/GenBank/DDBJ databases">
        <title>Bombella genomes.</title>
        <authorList>
            <person name="Harer L."/>
            <person name="Styblova S."/>
            <person name="Ehrmann M."/>
        </authorList>
    </citation>
    <scope>NUCLEOTIDE SEQUENCE [LARGE SCALE GENOMIC DNA]</scope>
    <source>
        <strain evidence="2 3">TMW 2.2556</strain>
    </source>
</reference>
<keyword evidence="3" id="KW-1185">Reference proteome</keyword>
<dbReference type="Pfam" id="PF14264">
    <property type="entry name" value="Glucos_trans_II"/>
    <property type="match status" value="1"/>
</dbReference>
<proteinExistence type="predicted"/>
<dbReference type="RefSeq" id="WP_266137324.1">
    <property type="nucleotide sequence ID" value="NZ_JANIDX010000001.1"/>
</dbReference>
<name>A0ABT3WMM2_9PROT</name>
<dbReference type="InterPro" id="IPR025686">
    <property type="entry name" value="Glucos_trans_II"/>
</dbReference>
<feature type="transmembrane region" description="Helical" evidence="1">
    <location>
        <begin position="292"/>
        <end position="313"/>
    </location>
</feature>
<gene>
    <name evidence="2" type="ORF">NQF89_01375</name>
</gene>
<dbReference type="Proteomes" id="UP001165575">
    <property type="component" value="Unassembled WGS sequence"/>
</dbReference>
<feature type="transmembrane region" description="Helical" evidence="1">
    <location>
        <begin position="195"/>
        <end position="214"/>
    </location>
</feature>
<evidence type="ECO:0000256" key="1">
    <source>
        <dbReference type="SAM" id="Phobius"/>
    </source>
</evidence>
<organism evidence="2 3">
    <name type="scientific">Bombella pollinis</name>
    <dbReference type="NCBI Taxonomy" id="2967337"/>
    <lineage>
        <taxon>Bacteria</taxon>
        <taxon>Pseudomonadati</taxon>
        <taxon>Pseudomonadota</taxon>
        <taxon>Alphaproteobacteria</taxon>
        <taxon>Acetobacterales</taxon>
        <taxon>Acetobacteraceae</taxon>
        <taxon>Bombella</taxon>
    </lineage>
</organism>
<dbReference type="EMBL" id="JANIDX010000001">
    <property type="protein sequence ID" value="MCX5619079.1"/>
    <property type="molecule type" value="Genomic_DNA"/>
</dbReference>
<feature type="transmembrane region" description="Helical" evidence="1">
    <location>
        <begin position="347"/>
        <end position="365"/>
    </location>
</feature>
<feature type="transmembrane region" description="Helical" evidence="1">
    <location>
        <begin position="15"/>
        <end position="36"/>
    </location>
</feature>
<accession>A0ABT3WMM2</accession>